<dbReference type="GO" id="GO:0042302">
    <property type="term" value="F:structural constituent of cuticle"/>
    <property type="evidence" value="ECO:0007669"/>
    <property type="project" value="UniProtKB-KW"/>
</dbReference>
<keyword evidence="2" id="KW-0193">Cuticle</keyword>
<dbReference type="Pfam" id="PF25057">
    <property type="entry name" value="CUT_N"/>
    <property type="match status" value="1"/>
</dbReference>
<dbReference type="PANTHER" id="PTHR22907">
    <property type="entry name" value="GH04558P"/>
    <property type="match status" value="1"/>
</dbReference>
<protein>
    <submittedName>
        <fullName evidence="9">Zona pellucida-like domain protein</fullName>
    </submittedName>
</protein>
<keyword evidence="4" id="KW-0812">Transmembrane</keyword>
<dbReference type="SMART" id="SM00241">
    <property type="entry name" value="ZP"/>
    <property type="match status" value="1"/>
</dbReference>
<dbReference type="InterPro" id="IPR051962">
    <property type="entry name" value="Cuticlin"/>
</dbReference>
<proteinExistence type="predicted"/>
<dbReference type="InterPro" id="IPR001507">
    <property type="entry name" value="ZP_dom"/>
</dbReference>
<evidence type="ECO:0000256" key="3">
    <source>
        <dbReference type="ARBA" id="ARBA00022475"/>
    </source>
</evidence>
<evidence type="ECO:0000259" key="8">
    <source>
        <dbReference type="PROSITE" id="PS51034"/>
    </source>
</evidence>
<organism evidence="9 10">
    <name type="scientific">Onchocerca flexuosa</name>
    <dbReference type="NCBI Taxonomy" id="387005"/>
    <lineage>
        <taxon>Eukaryota</taxon>
        <taxon>Metazoa</taxon>
        <taxon>Ecdysozoa</taxon>
        <taxon>Nematoda</taxon>
        <taxon>Chromadorea</taxon>
        <taxon>Rhabditida</taxon>
        <taxon>Spirurina</taxon>
        <taxon>Spiruromorpha</taxon>
        <taxon>Filarioidea</taxon>
        <taxon>Onchocercidae</taxon>
        <taxon>Onchocerca</taxon>
    </lineage>
</organism>
<evidence type="ECO:0000313" key="9">
    <source>
        <dbReference type="EMBL" id="OZC06723.1"/>
    </source>
</evidence>
<evidence type="ECO:0000256" key="4">
    <source>
        <dbReference type="ARBA" id="ARBA00022692"/>
    </source>
</evidence>
<evidence type="ECO:0000256" key="5">
    <source>
        <dbReference type="ARBA" id="ARBA00022729"/>
    </source>
</evidence>
<keyword evidence="6" id="KW-1133">Transmembrane helix</keyword>
<dbReference type="GO" id="GO:0005886">
    <property type="term" value="C:plasma membrane"/>
    <property type="evidence" value="ECO:0007669"/>
    <property type="project" value="UniProtKB-SubCell"/>
</dbReference>
<keyword evidence="10" id="KW-1185">Reference proteome</keyword>
<name>A0A238BN95_9BILA</name>
<reference evidence="9 10" key="1">
    <citation type="submission" date="2015-12" db="EMBL/GenBank/DDBJ databases">
        <title>Draft genome of the nematode, Onchocerca flexuosa.</title>
        <authorList>
            <person name="Mitreva M."/>
        </authorList>
    </citation>
    <scope>NUCLEOTIDE SEQUENCE [LARGE SCALE GENOMIC DNA]</scope>
    <source>
        <strain evidence="9">Red Deer</strain>
    </source>
</reference>
<feature type="domain" description="ZP" evidence="8">
    <location>
        <begin position="114"/>
        <end position="371"/>
    </location>
</feature>
<gene>
    <name evidence="9" type="ORF">X798_06293</name>
</gene>
<dbReference type="AlphaFoldDB" id="A0A238BN95"/>
<dbReference type="PANTHER" id="PTHR22907:SF46">
    <property type="entry name" value="ZP DOMAIN-CONTAINING PROTEIN"/>
    <property type="match status" value="1"/>
</dbReference>
<dbReference type="InterPro" id="IPR057475">
    <property type="entry name" value="CUT_C"/>
</dbReference>
<keyword evidence="7" id="KW-0472">Membrane</keyword>
<evidence type="ECO:0000313" key="10">
    <source>
        <dbReference type="Proteomes" id="UP000242913"/>
    </source>
</evidence>
<dbReference type="PROSITE" id="PS51034">
    <property type="entry name" value="ZP_2"/>
    <property type="match status" value="1"/>
</dbReference>
<dbReference type="Proteomes" id="UP000242913">
    <property type="component" value="Unassembled WGS sequence"/>
</dbReference>
<comment type="subcellular location">
    <subcellularLocation>
        <location evidence="1">Cell membrane</location>
        <topology evidence="1">Single-pass type I membrane protein</topology>
    </subcellularLocation>
</comment>
<evidence type="ECO:0000256" key="1">
    <source>
        <dbReference type="ARBA" id="ARBA00004251"/>
    </source>
</evidence>
<keyword evidence="3" id="KW-1003">Cell membrane</keyword>
<evidence type="ECO:0000256" key="2">
    <source>
        <dbReference type="ARBA" id="ARBA00022460"/>
    </source>
</evidence>
<dbReference type="Pfam" id="PF25301">
    <property type="entry name" value="CUT_C"/>
    <property type="match status" value="1"/>
</dbReference>
<dbReference type="EMBL" id="KZ270070">
    <property type="protein sequence ID" value="OZC06723.1"/>
    <property type="molecule type" value="Genomic_DNA"/>
</dbReference>
<accession>A0A238BN95</accession>
<dbReference type="OrthoDB" id="6351704at2759"/>
<dbReference type="InterPro" id="IPR056953">
    <property type="entry name" value="CUT_N"/>
</dbReference>
<evidence type="ECO:0000256" key="7">
    <source>
        <dbReference type="ARBA" id="ARBA00023136"/>
    </source>
</evidence>
<sequence>MIQGGRYEKVINLEDITVEPYRSIQLTTADYEPQSSGPPAAMPVMDYSDEQKQIPDTTDQSYGTSFDCTNVATTETAENDETNYGARVEYTYGRESETTTTAKSIVSPCKARLICKEDGLQFSINTLFPFTGQIFARDRKPAAQCYFTFHEATSVRVMMPYSMCGIRNIEQQSPETQYHMQIIVIFQQKDNTSTMQSFLTQCVHQKVKYQKQVIPKRIEEALEELRLVPMKLEHKAQVPECMMRIVTEEEHGHGDDGTEIEIVNLGQPMRIEWSLKPESDAYGFHVRNCTVRDTVSDKEYVVIDEQGCSTDINIFSHPHYDTYHDIARVHWHAFKVPDINQLTIKCSIEICTDIPDTTSGLTNCDSIPSPPFCPDLITSPTNALLSDYEEKVIRKRRDHKSFQQHVHADVCFGDKKDEYCSSENYQRDRERHINMFQDNYEGVLHLLN</sequence>
<evidence type="ECO:0000256" key="6">
    <source>
        <dbReference type="ARBA" id="ARBA00022989"/>
    </source>
</evidence>
<keyword evidence="5" id="KW-0732">Signal</keyword>